<proteinExistence type="predicted"/>
<feature type="compositionally biased region" description="Polar residues" evidence="1">
    <location>
        <begin position="197"/>
        <end position="222"/>
    </location>
</feature>
<dbReference type="AlphaFoldDB" id="A0A0J9T156"/>
<protein>
    <recommendedName>
        <fullName evidence="5">Variable surface protein Vir18</fullName>
    </recommendedName>
</protein>
<feature type="region of interest" description="Disordered" evidence="1">
    <location>
        <begin position="337"/>
        <end position="356"/>
    </location>
</feature>
<evidence type="ECO:0000313" key="3">
    <source>
        <dbReference type="EMBL" id="KMZ88844.1"/>
    </source>
</evidence>
<name>A0A0J9T156_PLAV1</name>
<evidence type="ECO:0008006" key="5">
    <source>
        <dbReference type="Google" id="ProtNLM"/>
    </source>
</evidence>
<organism evidence="3 4">
    <name type="scientific">Plasmodium vivax (strain Brazil I)</name>
    <dbReference type="NCBI Taxonomy" id="1033975"/>
    <lineage>
        <taxon>Eukaryota</taxon>
        <taxon>Sar</taxon>
        <taxon>Alveolata</taxon>
        <taxon>Apicomplexa</taxon>
        <taxon>Aconoidasida</taxon>
        <taxon>Haemosporida</taxon>
        <taxon>Plasmodiidae</taxon>
        <taxon>Plasmodium</taxon>
        <taxon>Plasmodium (Plasmodium)</taxon>
    </lineage>
</organism>
<feature type="region of interest" description="Disordered" evidence="1">
    <location>
        <begin position="259"/>
        <end position="331"/>
    </location>
</feature>
<feature type="transmembrane region" description="Helical" evidence="2">
    <location>
        <begin position="438"/>
        <end position="457"/>
    </location>
</feature>
<dbReference type="OrthoDB" id="10385922at2759"/>
<evidence type="ECO:0000256" key="1">
    <source>
        <dbReference type="SAM" id="MobiDB-lite"/>
    </source>
</evidence>
<dbReference type="Proteomes" id="UP000053327">
    <property type="component" value="Unassembled WGS sequence"/>
</dbReference>
<feature type="compositionally biased region" description="Basic and acidic residues" evidence="1">
    <location>
        <begin position="148"/>
        <end position="159"/>
    </location>
</feature>
<keyword evidence="2" id="KW-0812">Transmembrane</keyword>
<keyword evidence="2" id="KW-0472">Membrane</keyword>
<feature type="compositionally biased region" description="Low complexity" evidence="1">
    <location>
        <begin position="346"/>
        <end position="355"/>
    </location>
</feature>
<feature type="compositionally biased region" description="Polar residues" evidence="1">
    <location>
        <begin position="160"/>
        <end position="188"/>
    </location>
</feature>
<evidence type="ECO:0000256" key="2">
    <source>
        <dbReference type="SAM" id="Phobius"/>
    </source>
</evidence>
<keyword evidence="2" id="KW-1133">Transmembrane helix</keyword>
<feature type="compositionally biased region" description="Basic and acidic residues" evidence="1">
    <location>
        <begin position="268"/>
        <end position="277"/>
    </location>
</feature>
<feature type="region of interest" description="Disordered" evidence="1">
    <location>
        <begin position="131"/>
        <end position="243"/>
    </location>
</feature>
<evidence type="ECO:0000313" key="4">
    <source>
        <dbReference type="Proteomes" id="UP000053327"/>
    </source>
</evidence>
<gene>
    <name evidence="3" type="ORF">PVBG_06335</name>
</gene>
<reference evidence="3 4" key="1">
    <citation type="submission" date="2011-08" db="EMBL/GenBank/DDBJ databases">
        <title>The Genome Sequence of Plasmodium vivax Brazil I.</title>
        <authorList>
            <consortium name="The Broad Institute Genome Sequencing Platform"/>
            <consortium name="The Broad Institute Genome Sequencing Center for Infectious Disease"/>
            <person name="Neafsey D."/>
            <person name="Carlton J."/>
            <person name="Barnwell J."/>
            <person name="Collins W."/>
            <person name="Escalante A."/>
            <person name="Mullikin J."/>
            <person name="Saul A."/>
            <person name="Guigo R."/>
            <person name="Camara F."/>
            <person name="Young S.K."/>
            <person name="Zeng Q."/>
            <person name="Gargeya S."/>
            <person name="Fitzgerald M."/>
            <person name="Haas B."/>
            <person name="Abouelleil A."/>
            <person name="Alvarado L."/>
            <person name="Arachchi H.M."/>
            <person name="Berlin A."/>
            <person name="Brown A."/>
            <person name="Chapman S.B."/>
            <person name="Chen Z."/>
            <person name="Dunbar C."/>
            <person name="Freedman E."/>
            <person name="Gearin G."/>
            <person name="Gellesch M."/>
            <person name="Goldberg J."/>
            <person name="Griggs A."/>
            <person name="Gujja S."/>
            <person name="Heiman D."/>
            <person name="Howarth C."/>
            <person name="Larson L."/>
            <person name="Lui A."/>
            <person name="MacDonald P.J.P."/>
            <person name="Montmayeur A."/>
            <person name="Murphy C."/>
            <person name="Neiman D."/>
            <person name="Pearson M."/>
            <person name="Priest M."/>
            <person name="Roberts A."/>
            <person name="Saif S."/>
            <person name="Shea T."/>
            <person name="Shenoy N."/>
            <person name="Sisk P."/>
            <person name="Stolte C."/>
            <person name="Sykes S."/>
            <person name="Wortman J."/>
            <person name="Nusbaum C."/>
            <person name="Birren B."/>
        </authorList>
    </citation>
    <scope>NUCLEOTIDE SEQUENCE [LARGE SCALE GENOMIC DNA]</scope>
    <source>
        <strain evidence="3 4">Brazil I</strain>
    </source>
</reference>
<accession>A0A0J9T156</accession>
<dbReference type="EMBL" id="KQ234749">
    <property type="protein sequence ID" value="KMZ88844.1"/>
    <property type="molecule type" value="Genomic_DNA"/>
</dbReference>
<sequence length="509" mass="56065">MSWLFGRSNRPRNPYNNYNDGSCLNKYHIIKNDIEQQIDSFNKYNGINVHREWDKLYKHIKTKDQELKKCYENGHISARLDNEEIIKNFKKKCNRDRTCNNQATPSTKTPIINPSAQKTCKYRDGCKNETPASVHVKSKLVSGATDSKSAERKDPHEQSTNEAEGQKSGQESIVPQAQTITMPSGSSVETHDEASQEIVNHHSTTSGVEETQEQQLKDSSPSGIRELESSAGNTSSECVPGKDSNLTCISTGEFLDTKGVQTNQHSDSPIDTKHSESQDSVGKNVAGVSGDDKGVTTDAVHNLSPIESTPGFVQRPHEDSHPTTTDRGSTGAVALDRENTGSEEVSSASLASAPSRDVGNNGVTYVAISNAFKGPDGEIKSDKVSHNHTHGSEVLCIEGTCNEAPNTEITSDNNNDILGKLSHVFEVIQENKDNMIKASAPMGIVLLLGLLFNYTSLWRILTKKKRKEPVDMNEELHSVLQEPSIMDDERSIPFSYGAFEYSTFDQNVY</sequence>